<feature type="transmembrane region" description="Helical" evidence="12">
    <location>
        <begin position="151"/>
        <end position="173"/>
    </location>
</feature>
<dbReference type="PROSITE" id="PS00449">
    <property type="entry name" value="ATPASE_A"/>
    <property type="match status" value="1"/>
</dbReference>
<evidence type="ECO:0000256" key="9">
    <source>
        <dbReference type="ARBA" id="ARBA00023136"/>
    </source>
</evidence>
<geneLocation type="mitochondrion" evidence="13"/>
<evidence type="ECO:0000256" key="11">
    <source>
        <dbReference type="RuleBase" id="RU004450"/>
    </source>
</evidence>
<organism evidence="13">
    <name type="scientific">Mycopsylla fici</name>
    <dbReference type="NCBI Taxonomy" id="1681222"/>
    <lineage>
        <taxon>Eukaryota</taxon>
        <taxon>Metazoa</taxon>
        <taxon>Ecdysozoa</taxon>
        <taxon>Arthropoda</taxon>
        <taxon>Hexapoda</taxon>
        <taxon>Insecta</taxon>
        <taxon>Pterygota</taxon>
        <taxon>Neoptera</taxon>
        <taxon>Paraneoptera</taxon>
        <taxon>Hemiptera</taxon>
        <taxon>Sternorrhyncha</taxon>
        <taxon>Psylloidea</taxon>
        <taxon>Carsidaridae</taxon>
        <taxon>Homotominae</taxon>
        <taxon>Mycopsylla</taxon>
    </lineage>
</organism>
<dbReference type="Gene3D" id="1.20.120.220">
    <property type="entry name" value="ATP synthase, F0 complex, subunit A"/>
    <property type="match status" value="1"/>
</dbReference>
<keyword evidence="4" id="KW-0138">CF(0)</keyword>
<dbReference type="InterPro" id="IPR023011">
    <property type="entry name" value="ATP_synth_F0_asu_AS"/>
</dbReference>
<dbReference type="AlphaFoldDB" id="A0A343UQS0"/>
<evidence type="ECO:0000256" key="7">
    <source>
        <dbReference type="ARBA" id="ARBA00022989"/>
    </source>
</evidence>
<dbReference type="InterPro" id="IPR045083">
    <property type="entry name" value="ATP_synth_F0_asu_bact/mt"/>
</dbReference>
<keyword evidence="13" id="KW-0496">Mitochondrion</keyword>
<proteinExistence type="inferred from homology"/>
<dbReference type="EMBL" id="MG216926">
    <property type="protein sequence ID" value="AVF97045.1"/>
    <property type="molecule type" value="Genomic_DNA"/>
</dbReference>
<feature type="transmembrane region" description="Helical" evidence="12">
    <location>
        <begin position="14"/>
        <end position="36"/>
    </location>
</feature>
<dbReference type="GO" id="GO:0046933">
    <property type="term" value="F:proton-transporting ATP synthase activity, rotational mechanism"/>
    <property type="evidence" value="ECO:0007669"/>
    <property type="project" value="TreeGrafter"/>
</dbReference>
<accession>A0A343UQS0</accession>
<keyword evidence="8" id="KW-0406">Ion transport</keyword>
<feature type="transmembrane region" description="Helical" evidence="12">
    <location>
        <begin position="126"/>
        <end position="145"/>
    </location>
</feature>
<dbReference type="RefSeq" id="YP_009470613.1">
    <property type="nucleotide sequence ID" value="NC_037224.1"/>
</dbReference>
<comment type="subcellular location">
    <subcellularLocation>
        <location evidence="1">Membrane</location>
        <topology evidence="1">Multi-pass membrane protein</topology>
    </subcellularLocation>
    <subcellularLocation>
        <location evidence="11">Mitochondrion inner membrane</location>
        <topology evidence="11">Multi-pass membrane protein</topology>
    </subcellularLocation>
</comment>
<keyword evidence="10" id="KW-0066">ATP synthesis</keyword>
<keyword evidence="3" id="KW-0813">Transport</keyword>
<evidence type="ECO:0000256" key="2">
    <source>
        <dbReference type="ARBA" id="ARBA00006810"/>
    </source>
</evidence>
<evidence type="ECO:0000313" key="13">
    <source>
        <dbReference type="EMBL" id="AVF97045.1"/>
    </source>
</evidence>
<dbReference type="Pfam" id="PF00119">
    <property type="entry name" value="ATP-synt_A"/>
    <property type="match status" value="1"/>
</dbReference>
<dbReference type="InterPro" id="IPR000568">
    <property type="entry name" value="ATP_synth_F0_asu"/>
</dbReference>
<reference evidence="13" key="1">
    <citation type="submission" date="2017-10" db="EMBL/GenBank/DDBJ databases">
        <title>Complete mitochondrial genomes of Mycopsylla fici and Mycopsylla proxima (Hemiptera: Sternorrhyncha: Psylloidea: Homotomidae), with a phylogeny of the suborder Sternorrhyncha.</title>
        <authorList>
            <person name="Duan X.-Y."/>
            <person name="Wu Y."/>
            <person name="Qian Z.-Q."/>
        </authorList>
    </citation>
    <scope>NUCLEOTIDE SEQUENCE</scope>
</reference>
<evidence type="ECO:0000256" key="12">
    <source>
        <dbReference type="SAM" id="Phobius"/>
    </source>
</evidence>
<dbReference type="PRINTS" id="PR00123">
    <property type="entry name" value="ATPASEA"/>
</dbReference>
<evidence type="ECO:0000256" key="4">
    <source>
        <dbReference type="ARBA" id="ARBA00022547"/>
    </source>
</evidence>
<dbReference type="GO" id="GO:0005743">
    <property type="term" value="C:mitochondrial inner membrane"/>
    <property type="evidence" value="ECO:0007669"/>
    <property type="project" value="UniProtKB-SubCell"/>
</dbReference>
<dbReference type="GeneID" id="36278713"/>
<dbReference type="InterPro" id="IPR035908">
    <property type="entry name" value="F0_ATP_A_sf"/>
</dbReference>
<evidence type="ECO:0000256" key="6">
    <source>
        <dbReference type="ARBA" id="ARBA00022781"/>
    </source>
</evidence>
<sequence length="223" mass="26257">MMMSLFSMFDPSTIFFQLNWTLMFICMFFFPFNFWIKKSRISNMIILINNYLNNEFKMLFSKSITMKGSTIIFITLFYFILFNNILSNFPYTFCCSAHLTFTLAISLPIWLAIMIYSWINLTNFMFSHLLPNGTPVMLMPMMVMIETTSNLIRPLALSIRLSANLIAGHLLMNLMGNNFNFNKPYWMMILIMQILFLSFEFMIGMIQSYVFSILMALYSSEIN</sequence>
<keyword evidence="5 12" id="KW-0812">Transmembrane</keyword>
<feature type="transmembrane region" description="Helical" evidence="12">
    <location>
        <begin position="98"/>
        <end position="119"/>
    </location>
</feature>
<evidence type="ECO:0000256" key="10">
    <source>
        <dbReference type="ARBA" id="ARBA00023310"/>
    </source>
</evidence>
<dbReference type="SUPFAM" id="SSF81336">
    <property type="entry name" value="F1F0 ATP synthase subunit A"/>
    <property type="match status" value="1"/>
</dbReference>
<feature type="transmembrane region" description="Helical" evidence="12">
    <location>
        <begin position="64"/>
        <end position="86"/>
    </location>
</feature>
<dbReference type="PANTHER" id="PTHR11410:SF0">
    <property type="entry name" value="ATP SYNTHASE SUBUNIT A"/>
    <property type="match status" value="1"/>
</dbReference>
<dbReference type="CDD" id="cd00310">
    <property type="entry name" value="ATP-synt_Fo_a_6"/>
    <property type="match status" value="1"/>
</dbReference>
<evidence type="ECO:0000256" key="3">
    <source>
        <dbReference type="ARBA" id="ARBA00022448"/>
    </source>
</evidence>
<evidence type="ECO:0000256" key="1">
    <source>
        <dbReference type="ARBA" id="ARBA00004141"/>
    </source>
</evidence>
<dbReference type="GO" id="GO:0045259">
    <property type="term" value="C:proton-transporting ATP synthase complex"/>
    <property type="evidence" value="ECO:0007669"/>
    <property type="project" value="UniProtKB-KW"/>
</dbReference>
<evidence type="ECO:0000256" key="5">
    <source>
        <dbReference type="ARBA" id="ARBA00022692"/>
    </source>
</evidence>
<evidence type="ECO:0000256" key="8">
    <source>
        <dbReference type="ARBA" id="ARBA00023065"/>
    </source>
</evidence>
<comment type="similarity">
    <text evidence="2">Belongs to the ATPase A chain family.</text>
</comment>
<dbReference type="CTD" id="4508"/>
<keyword evidence="7 12" id="KW-1133">Transmembrane helix</keyword>
<keyword evidence="6" id="KW-0375">Hydrogen ion transport</keyword>
<dbReference type="NCBIfam" id="TIGR01131">
    <property type="entry name" value="ATP_synt_6_or_A"/>
    <property type="match status" value="1"/>
</dbReference>
<feature type="transmembrane region" description="Helical" evidence="12">
    <location>
        <begin position="185"/>
        <end position="218"/>
    </location>
</feature>
<protein>
    <recommendedName>
        <fullName evidence="11">ATP synthase subunit a</fullName>
    </recommendedName>
</protein>
<keyword evidence="9 12" id="KW-0472">Membrane</keyword>
<dbReference type="PANTHER" id="PTHR11410">
    <property type="entry name" value="ATP SYNTHASE SUBUNIT A"/>
    <property type="match status" value="1"/>
</dbReference>
<name>A0A343UQS0_9HEMI</name>
<gene>
    <name evidence="13" type="primary">ATP6</name>
</gene>